<feature type="region of interest" description="Disordered" evidence="1">
    <location>
        <begin position="424"/>
        <end position="510"/>
    </location>
</feature>
<feature type="transmembrane region" description="Helical" evidence="2">
    <location>
        <begin position="1306"/>
        <end position="1329"/>
    </location>
</feature>
<evidence type="ECO:0000256" key="2">
    <source>
        <dbReference type="SAM" id="Phobius"/>
    </source>
</evidence>
<feature type="compositionally biased region" description="Polar residues" evidence="1">
    <location>
        <begin position="604"/>
        <end position="615"/>
    </location>
</feature>
<feature type="region of interest" description="Disordered" evidence="1">
    <location>
        <begin position="1171"/>
        <end position="1222"/>
    </location>
</feature>
<dbReference type="RefSeq" id="XP_066078823.1">
    <property type="nucleotide sequence ID" value="XM_066222726.1"/>
</dbReference>
<feature type="region of interest" description="Disordered" evidence="1">
    <location>
        <begin position="590"/>
        <end position="633"/>
    </location>
</feature>
<dbReference type="GeneID" id="91097684"/>
<reference evidence="3 4" key="1">
    <citation type="submission" date="2024-01" db="EMBL/GenBank/DDBJ databases">
        <title>Comparative genomics of Cryptococcus and Kwoniella reveals pathogenesis evolution and contrasting modes of karyotype evolution via chromosome fusion or intercentromeric recombination.</title>
        <authorList>
            <person name="Coelho M.A."/>
            <person name="David-Palma M."/>
            <person name="Shea T."/>
            <person name="Bowers K."/>
            <person name="McGinley-Smith S."/>
            <person name="Mohammad A.W."/>
            <person name="Gnirke A."/>
            <person name="Yurkov A.M."/>
            <person name="Nowrousian M."/>
            <person name="Sun S."/>
            <person name="Cuomo C.A."/>
            <person name="Heitman J."/>
        </authorList>
    </citation>
    <scope>NUCLEOTIDE SEQUENCE [LARGE SCALE GENOMIC DNA]</scope>
    <source>
        <strain evidence="3 4">CBS 6074</strain>
    </source>
</reference>
<feature type="compositionally biased region" description="Pro residues" evidence="1">
    <location>
        <begin position="8"/>
        <end position="17"/>
    </location>
</feature>
<accession>A0AAX4K395</accession>
<feature type="compositionally biased region" description="Polar residues" evidence="1">
    <location>
        <begin position="179"/>
        <end position="191"/>
    </location>
</feature>
<evidence type="ECO:0000313" key="4">
    <source>
        <dbReference type="Proteomes" id="UP001355207"/>
    </source>
</evidence>
<feature type="compositionally biased region" description="Basic and acidic residues" evidence="1">
    <location>
        <begin position="456"/>
        <end position="465"/>
    </location>
</feature>
<feature type="compositionally biased region" description="Pro residues" evidence="1">
    <location>
        <begin position="443"/>
        <end position="454"/>
    </location>
</feature>
<sequence>MFDITNLPPLPPSPPSSHPRHSFSSSPSSSSLHRLSKFDTTIPQSKSITNINQSTLIPTPTPTLKKMPSSVRIFQEQHINEFAHLHICVNNQDKKGLTEKEKENLLFMENEKLEQARKLGRLKRQTMFANQFSTISNSATEDKENSGYKSQFNARLQARNGTASGSGNGNGWRPLSLLSRRQPSNKPSQLFVSHKPRISVSNPITIEDHRINQRQQQQQQQQQQQKRYSDYSTTNAYERQVEVVTPTEIVTPDLSSPLPSDFNSPEPDLALITPNQLGIALDCCPSPPPIPNKSKARQNTNQITQDVAVDGDDTNDNSIQSSTYSWASSFSGETAELRTAAHYVPSISEENHLNNSESEGSLIAEEDQEREEILNSPEKVKRRRKRIVAIAHTVRQLEGIGSRDVEDPNFYYQLVEAWNKRPGNTQVTHEPIWSPSNRLPQLPIQPPPTIPPRPHQQQEDRDRNTFDPYLAPPTWLAPPSLNSANLNASPVPSSNLEHEYDTPNPDKNYNYNYNYNYDESYSEEGNHSNESYASSNPFRYSYASTLHDLALEQGLQHGNKLMTEKAWLKSPLFEQGTYYNANTPSAPIPVGQFSMAPRVPSPGPTQSIEDSPSKLSENDDESACNPSSSSNVLQRTLRRQDANIGNQKKLDLNLGAPIKLDNSSNPVGPSLVPTNWGLGFLGNWLKDELADDDADDDTAINDKQGFHFGEEGMIHLHQDQDQNQNMMKIINTRNNNNNKSKTSSFLAQGDMINVQSNQDQNQYLNDQIPLEDNQRQQQQQQVKKLDQQTILQKQIDDLSMESIPLTINSLRSNLVLPPPLPTPEIEMISEQTGKSKLEIQQQPKECIMLAKEYQLLNPCQRQNYSIPLDILYPHQIQNHHPHPAETRVVQQHQEHHSNLNVRQQGQRQQRNQDGAGDLEVEVEVRALDQNRNQQQLQREEEESWDLSEISSSQSQSQFQTPPLKIVPRMSASPHDRTPSISKTKRTQPKTPSPIQIHQHQHYQYLTPIPIQELPPLPISPPITPITPAYTHTQIQNNIITKTPPRTPKSELRQIVPVQEESKIITPKYRHRQPTPPLLTNNNNSNVNGTPISLKKDKEILKNIRELEKVGLGYQTPPPQQQVIIRDQQQDQDQHQLQHQNYDHYSYRESMVGGIDSQMDNNLDMVILTESHPTHPYPQPPQLVSAFSDDSSSQHHLQSNNQSSTTVIPGTTNSTRTQLGNDRPDIEKAIPQVVLPSAKPSKAPTVLFILGFLLPILWFVGGWWSIRQPHPKPMTDDGQVMTDQMVSRNWVRKVCYHPDSMVKKCRYAAVISTPIIVIAIIVIVIVVIVVK</sequence>
<feature type="transmembrane region" description="Helical" evidence="2">
    <location>
        <begin position="1245"/>
        <end position="1265"/>
    </location>
</feature>
<feature type="region of interest" description="Disordered" evidence="1">
    <location>
        <begin position="1"/>
        <end position="35"/>
    </location>
</feature>
<dbReference type="Proteomes" id="UP001355207">
    <property type="component" value="Chromosome 10"/>
</dbReference>
<keyword evidence="2" id="KW-0812">Transmembrane</keyword>
<keyword evidence="2" id="KW-0472">Membrane</keyword>
<feature type="region of interest" description="Disordered" evidence="1">
    <location>
        <begin position="929"/>
        <end position="994"/>
    </location>
</feature>
<feature type="region of interest" description="Disordered" evidence="1">
    <location>
        <begin position="159"/>
        <end position="199"/>
    </location>
</feature>
<protein>
    <submittedName>
        <fullName evidence="3">Uncharacterized protein</fullName>
    </submittedName>
</protein>
<feature type="region of interest" description="Disordered" evidence="1">
    <location>
        <begin position="1069"/>
        <end position="1090"/>
    </location>
</feature>
<feature type="compositionally biased region" description="Low complexity" evidence="1">
    <location>
        <begin position="213"/>
        <end position="225"/>
    </location>
</feature>
<organism evidence="3 4">
    <name type="scientific">Kwoniella dendrophila CBS 6074</name>
    <dbReference type="NCBI Taxonomy" id="1295534"/>
    <lineage>
        <taxon>Eukaryota</taxon>
        <taxon>Fungi</taxon>
        <taxon>Dikarya</taxon>
        <taxon>Basidiomycota</taxon>
        <taxon>Agaricomycotina</taxon>
        <taxon>Tremellomycetes</taxon>
        <taxon>Tremellales</taxon>
        <taxon>Cryptococcaceae</taxon>
        <taxon>Kwoniella</taxon>
    </lineage>
</organism>
<feature type="compositionally biased region" description="Low complexity" evidence="1">
    <location>
        <begin position="1187"/>
        <end position="1203"/>
    </location>
</feature>
<feature type="region of interest" description="Disordered" evidence="1">
    <location>
        <begin position="886"/>
        <end position="915"/>
    </location>
</feature>
<feature type="region of interest" description="Disordered" evidence="1">
    <location>
        <begin position="211"/>
        <end position="231"/>
    </location>
</feature>
<keyword evidence="2" id="KW-1133">Transmembrane helix</keyword>
<dbReference type="EMBL" id="CP144107">
    <property type="protein sequence ID" value="WWC92061.1"/>
    <property type="molecule type" value="Genomic_DNA"/>
</dbReference>
<keyword evidence="4" id="KW-1185">Reference proteome</keyword>
<evidence type="ECO:0000313" key="3">
    <source>
        <dbReference type="EMBL" id="WWC92061.1"/>
    </source>
</evidence>
<evidence type="ECO:0000256" key="1">
    <source>
        <dbReference type="SAM" id="MobiDB-lite"/>
    </source>
</evidence>
<feature type="compositionally biased region" description="Polar residues" evidence="1">
    <location>
        <begin position="624"/>
        <end position="633"/>
    </location>
</feature>
<feature type="compositionally biased region" description="Low complexity" evidence="1">
    <location>
        <begin position="22"/>
        <end position="33"/>
    </location>
</feature>
<feature type="region of interest" description="Disordered" evidence="1">
    <location>
        <begin position="348"/>
        <end position="382"/>
    </location>
</feature>
<proteinExistence type="predicted"/>
<feature type="compositionally biased region" description="Low complexity" evidence="1">
    <location>
        <begin position="902"/>
        <end position="912"/>
    </location>
</feature>
<name>A0AAX4K395_9TREE</name>
<feature type="compositionally biased region" description="Polar residues" evidence="1">
    <location>
        <begin position="480"/>
        <end position="495"/>
    </location>
</feature>
<gene>
    <name evidence="3" type="ORF">L201_007015</name>
</gene>
<feature type="compositionally biased region" description="Polar residues" evidence="1">
    <location>
        <begin position="1204"/>
        <end position="1219"/>
    </location>
</feature>
<feature type="compositionally biased region" description="Low complexity" evidence="1">
    <location>
        <begin position="946"/>
        <end position="959"/>
    </location>
</feature>